<sequence length="961" mass="108468">MWFKAPGRVSGLPLILFLLLSLLFALVSLYLETQERQRMASKARVVAQQVSNSIEVFSADRRRALEDLMITWPENYPNVIDWFNARAQTTRHILPGFDDILWLDDKLGIRWSSKHQTAAAPMQQILVELTEQLPARVNTEFTSRLYQASPEQYYALILRPINPYDLQHGYIMASFDIKATLAVMIGELVGSDFNFQLFDGEQLLMVNGELISSETVITQPVTFAGRQWLLKLQSNRGTLHIGYVVLIIGLIMSLTISIFVHRQLRSAFKLSQSQQRYKAASEASLDAILVFRVIRTKQQISDFSLAEANHMALRLFVTGDNGLQNKTLSQQLAALDARPLLRICIRVCQSGRAHEQYIACDNPLVKAQWLKIQIVKAGDGVAVTVRDITARRLSEQALKDSEEKFRRLVEGLSGHFVYSHEPGGTVSFVSHSVEDILGYSAEYFRHNYRQCVKRAPDNEQKIRRQLASGQRPEPYVVDYYTASGEVRQIEYRDSPVFDQDGRLIAVEGIGRDVTADLALQQQVYYQANHDQLTGLYNRYAFDRQLNSLLEQVKQHHSSATLCYIDMDQFKLVNDSCGHQAGDELLRQVASLLSGGIEEQDILARVGGDEFCLVYASLSVEQVKPRLTEMLQAIRSFRFTWGDKLFHIGASIGVVEIRADMANSVELIKAADHACYSAKNTGRNRYHVFDASDQQLNYQQKELEWVNAIQKALQHNSFVLYCQPIVPFNQAAEGMHYEILVRMQNQQGELLNPGIFIPIAERYGLMNKIDEWVFSNTMDFLEQHPQHLDVLSKCAINLSGMTLGNEEFLDKIVSRLRYANIPPEKICFEITETAAVTNLGSANHFIDTLREMGCRFALDDFGAGMSSFTYLKNMAVDYVKIDGSFVRNMCRDRSDYATVKAIHEIASSMGKLTIAEFVSDQESCRALTALGIDYGQGFALSKPIPLSSVLELDSPLPCAVSG</sequence>
<keyword evidence="2" id="KW-0472">Membrane</keyword>
<proteinExistence type="predicted"/>
<dbReference type="EMBL" id="CP013650">
    <property type="protein sequence ID" value="ALS99507.1"/>
    <property type="molecule type" value="Genomic_DNA"/>
</dbReference>
<dbReference type="FunFam" id="3.30.70.270:FF:000001">
    <property type="entry name" value="Diguanylate cyclase domain protein"/>
    <property type="match status" value="1"/>
</dbReference>
<dbReference type="InterPro" id="IPR029787">
    <property type="entry name" value="Nucleotide_cyclase"/>
</dbReference>
<evidence type="ECO:0000256" key="1">
    <source>
        <dbReference type="ARBA" id="ARBA00001946"/>
    </source>
</evidence>
<comment type="cofactor">
    <cofactor evidence="1">
        <name>Mg(2+)</name>
        <dbReference type="ChEBI" id="CHEBI:18420"/>
    </cofactor>
</comment>
<dbReference type="GO" id="GO:0003824">
    <property type="term" value="F:catalytic activity"/>
    <property type="evidence" value="ECO:0007669"/>
    <property type="project" value="UniProtKB-ARBA"/>
</dbReference>
<dbReference type="PANTHER" id="PTHR44757">
    <property type="entry name" value="DIGUANYLATE CYCLASE DGCP"/>
    <property type="match status" value="1"/>
</dbReference>
<reference evidence="7 8" key="1">
    <citation type="submission" date="2015-12" db="EMBL/GenBank/DDBJ databases">
        <title>Complete genome of Lacimicrobium alkaliphilum KCTC 32984.</title>
        <authorList>
            <person name="Kim S.-G."/>
            <person name="Lee Y.-J."/>
        </authorList>
    </citation>
    <scope>NUCLEOTIDE SEQUENCE [LARGE SCALE GENOMIC DNA]</scope>
    <source>
        <strain evidence="7 8">YelD216</strain>
    </source>
</reference>
<name>A0A0U2Z9C5_9ALTE</name>
<evidence type="ECO:0008006" key="9">
    <source>
        <dbReference type="Google" id="ProtNLM"/>
    </source>
</evidence>
<keyword evidence="2" id="KW-1133">Transmembrane helix</keyword>
<feature type="transmembrane region" description="Helical" evidence="2">
    <location>
        <begin position="12"/>
        <end position="31"/>
    </location>
</feature>
<dbReference type="Pfam" id="PF13426">
    <property type="entry name" value="PAS_9"/>
    <property type="match status" value="1"/>
</dbReference>
<gene>
    <name evidence="7" type="ORF">AT746_15400</name>
</gene>
<dbReference type="Proteomes" id="UP000068447">
    <property type="component" value="Chromosome"/>
</dbReference>
<dbReference type="PANTHER" id="PTHR44757:SF4">
    <property type="entry name" value="DIGUANYLATE CYCLASE DGCE-RELATED"/>
    <property type="match status" value="1"/>
</dbReference>
<feature type="domain" description="GGDEF" evidence="6">
    <location>
        <begin position="557"/>
        <end position="690"/>
    </location>
</feature>
<dbReference type="InterPro" id="IPR043128">
    <property type="entry name" value="Rev_trsase/Diguanyl_cyclase"/>
</dbReference>
<evidence type="ECO:0000313" key="7">
    <source>
        <dbReference type="EMBL" id="ALS99507.1"/>
    </source>
</evidence>
<accession>A0A0U2Z9C5</accession>
<feature type="domain" description="PAS" evidence="3">
    <location>
        <begin position="401"/>
        <end position="442"/>
    </location>
</feature>
<dbReference type="SUPFAM" id="SSF55073">
    <property type="entry name" value="Nucleotide cyclase"/>
    <property type="match status" value="1"/>
</dbReference>
<dbReference type="NCBIfam" id="TIGR00254">
    <property type="entry name" value="GGDEF"/>
    <property type="match status" value="1"/>
</dbReference>
<dbReference type="InterPro" id="IPR000700">
    <property type="entry name" value="PAS-assoc_C"/>
</dbReference>
<evidence type="ECO:0000256" key="2">
    <source>
        <dbReference type="SAM" id="Phobius"/>
    </source>
</evidence>
<dbReference type="CDD" id="cd00130">
    <property type="entry name" value="PAS"/>
    <property type="match status" value="1"/>
</dbReference>
<keyword evidence="2" id="KW-0812">Transmembrane</keyword>
<dbReference type="Gene3D" id="3.30.70.270">
    <property type="match status" value="1"/>
</dbReference>
<evidence type="ECO:0000259" key="3">
    <source>
        <dbReference type="PROSITE" id="PS50112"/>
    </source>
</evidence>
<dbReference type="InterPro" id="IPR052155">
    <property type="entry name" value="Biofilm_reg_signaling"/>
</dbReference>
<dbReference type="Gene3D" id="3.20.20.450">
    <property type="entry name" value="EAL domain"/>
    <property type="match status" value="1"/>
</dbReference>
<protein>
    <recommendedName>
        <fullName evidence="9">Diguanylate phosphodiesterase</fullName>
    </recommendedName>
</protein>
<dbReference type="InterPro" id="IPR035919">
    <property type="entry name" value="EAL_sf"/>
</dbReference>
<keyword evidence="8" id="KW-1185">Reference proteome</keyword>
<evidence type="ECO:0000259" key="6">
    <source>
        <dbReference type="PROSITE" id="PS50887"/>
    </source>
</evidence>
<dbReference type="PROSITE" id="PS50887">
    <property type="entry name" value="GGDEF"/>
    <property type="match status" value="1"/>
</dbReference>
<dbReference type="PROSITE" id="PS50113">
    <property type="entry name" value="PAC"/>
    <property type="match status" value="1"/>
</dbReference>
<organism evidence="7 8">
    <name type="scientific">Lacimicrobium alkaliphilum</name>
    <dbReference type="NCBI Taxonomy" id="1526571"/>
    <lineage>
        <taxon>Bacteria</taxon>
        <taxon>Pseudomonadati</taxon>
        <taxon>Pseudomonadota</taxon>
        <taxon>Gammaproteobacteria</taxon>
        <taxon>Alteromonadales</taxon>
        <taxon>Alteromonadaceae</taxon>
        <taxon>Lacimicrobium</taxon>
    </lineage>
</organism>
<dbReference type="CDD" id="cd01949">
    <property type="entry name" value="GGDEF"/>
    <property type="match status" value="1"/>
</dbReference>
<evidence type="ECO:0000259" key="4">
    <source>
        <dbReference type="PROSITE" id="PS50113"/>
    </source>
</evidence>
<dbReference type="Pfam" id="PF00563">
    <property type="entry name" value="EAL"/>
    <property type="match status" value="1"/>
</dbReference>
<dbReference type="SMART" id="SM00052">
    <property type="entry name" value="EAL"/>
    <property type="match status" value="1"/>
</dbReference>
<dbReference type="Pfam" id="PF00990">
    <property type="entry name" value="GGDEF"/>
    <property type="match status" value="1"/>
</dbReference>
<dbReference type="InterPro" id="IPR000160">
    <property type="entry name" value="GGDEF_dom"/>
</dbReference>
<dbReference type="CDD" id="cd01948">
    <property type="entry name" value="EAL"/>
    <property type="match status" value="1"/>
</dbReference>
<evidence type="ECO:0000313" key="8">
    <source>
        <dbReference type="Proteomes" id="UP000068447"/>
    </source>
</evidence>
<dbReference type="AlphaFoldDB" id="A0A0U2Z9C5"/>
<dbReference type="STRING" id="1526571.AT746_15400"/>
<feature type="domain" description="PAC" evidence="4">
    <location>
        <begin position="470"/>
        <end position="525"/>
    </location>
</feature>
<dbReference type="InterPro" id="IPR001633">
    <property type="entry name" value="EAL_dom"/>
</dbReference>
<feature type="domain" description="EAL" evidence="5">
    <location>
        <begin position="701"/>
        <end position="956"/>
    </location>
</feature>
<evidence type="ECO:0000259" key="5">
    <source>
        <dbReference type="PROSITE" id="PS50883"/>
    </source>
</evidence>
<dbReference type="SUPFAM" id="SSF55785">
    <property type="entry name" value="PYP-like sensor domain (PAS domain)"/>
    <property type="match status" value="1"/>
</dbReference>
<dbReference type="SUPFAM" id="SSF141868">
    <property type="entry name" value="EAL domain-like"/>
    <property type="match status" value="1"/>
</dbReference>
<dbReference type="KEGG" id="lal:AT746_15400"/>
<dbReference type="InterPro" id="IPR035965">
    <property type="entry name" value="PAS-like_dom_sf"/>
</dbReference>
<dbReference type="PROSITE" id="PS50883">
    <property type="entry name" value="EAL"/>
    <property type="match status" value="1"/>
</dbReference>
<dbReference type="NCBIfam" id="TIGR00229">
    <property type="entry name" value="sensory_box"/>
    <property type="match status" value="1"/>
</dbReference>
<dbReference type="SMART" id="SM00267">
    <property type="entry name" value="GGDEF"/>
    <property type="match status" value="1"/>
</dbReference>
<feature type="transmembrane region" description="Helical" evidence="2">
    <location>
        <begin position="241"/>
        <end position="260"/>
    </location>
</feature>
<dbReference type="Gene3D" id="3.30.450.20">
    <property type="entry name" value="PAS domain"/>
    <property type="match status" value="2"/>
</dbReference>
<dbReference type="PROSITE" id="PS50112">
    <property type="entry name" value="PAS"/>
    <property type="match status" value="1"/>
</dbReference>
<dbReference type="InterPro" id="IPR000014">
    <property type="entry name" value="PAS"/>
</dbReference>